<proteinExistence type="predicted"/>
<dbReference type="EMBL" id="SDIQ01000067">
    <property type="protein sequence ID" value="RXL14789.1"/>
    <property type="molecule type" value="Genomic_DNA"/>
</dbReference>
<name>A0A4Q1DIQ7_SALER</name>
<sequence length="194" mass="21805">MEFKMSDKAQTIKIYNLRSDTHEFIGAGDAYIPPHTGLPANCTTKPAPETEDGFVAIFDLENGKWTVCEDHRGEVVYDIKIGNEIFITSLGAYPAETTTTPPANSWQKWDGEAWIDDAVAKHSATVSEAAYIKKNQQNKANSIIDTLQDAIDYKMATDNEKELLVEWKKYRVLLNRINPEDALNIDWPVEPASQ</sequence>
<evidence type="ECO:0000313" key="1">
    <source>
        <dbReference type="EMBL" id="RXL14789.1"/>
    </source>
</evidence>
<dbReference type="Proteomes" id="UP000839536">
    <property type="component" value="Unassembled WGS sequence"/>
</dbReference>
<gene>
    <name evidence="1" type="ORF">EKD96_24130</name>
</gene>
<dbReference type="Pfam" id="PF02413">
    <property type="entry name" value="Caudo_TAP"/>
    <property type="match status" value="1"/>
</dbReference>
<protein>
    <submittedName>
        <fullName evidence="1">Tail fiber assembly protein</fullName>
    </submittedName>
</protein>
<dbReference type="InterPro" id="IPR003458">
    <property type="entry name" value="Phage_T4_Gp38_tail_assem"/>
</dbReference>
<reference evidence="1" key="1">
    <citation type="submission" date="2019-01" db="EMBL/GenBank/DDBJ databases">
        <title>Whole genome sequencing of Salmonella enterica.</title>
        <authorList>
            <person name="Cao G."/>
        </authorList>
    </citation>
    <scope>NUCLEOTIDE SEQUENCE [LARGE SCALE GENOMIC DNA]</scope>
    <source>
        <strain evidence="1">CFSAN074594</strain>
    </source>
</reference>
<dbReference type="AlphaFoldDB" id="A0A4Q1DIQ7"/>
<dbReference type="RefSeq" id="WP_023226346.1">
    <property type="nucleotide sequence ID" value="NZ_QJAN01000016.1"/>
</dbReference>
<accession>A0A4Q1DIQ7</accession>
<dbReference type="PANTHER" id="PTHR34413">
    <property type="entry name" value="PROPHAGE TAIL FIBER ASSEMBLY PROTEIN HOMOLOG TFAE-RELATED-RELATED"/>
    <property type="match status" value="1"/>
</dbReference>
<dbReference type="PANTHER" id="PTHR34413:SF2">
    <property type="entry name" value="PROPHAGE TAIL FIBER ASSEMBLY PROTEIN HOMOLOG TFAE-RELATED"/>
    <property type="match status" value="1"/>
</dbReference>
<organism evidence="1">
    <name type="scientific">Salmonella enterica</name>
    <name type="common">Salmonella choleraesuis</name>
    <dbReference type="NCBI Taxonomy" id="28901"/>
    <lineage>
        <taxon>Bacteria</taxon>
        <taxon>Pseudomonadati</taxon>
        <taxon>Pseudomonadota</taxon>
        <taxon>Gammaproteobacteria</taxon>
        <taxon>Enterobacterales</taxon>
        <taxon>Enterobacteriaceae</taxon>
        <taxon>Salmonella</taxon>
    </lineage>
</organism>
<comment type="caution">
    <text evidence="1">The sequence shown here is derived from an EMBL/GenBank/DDBJ whole genome shotgun (WGS) entry which is preliminary data.</text>
</comment>
<dbReference type="InterPro" id="IPR051220">
    <property type="entry name" value="TFA_Chaperone"/>
</dbReference>